<gene>
    <name evidence="1" type="ORF">S01H1_48444</name>
</gene>
<accession>X0XSU6</accession>
<name>X0XSU6_9ZZZZ</name>
<feature type="non-terminal residue" evidence="1">
    <location>
        <position position="1"/>
    </location>
</feature>
<evidence type="ECO:0000313" key="1">
    <source>
        <dbReference type="EMBL" id="GAG27936.1"/>
    </source>
</evidence>
<feature type="non-terminal residue" evidence="1">
    <location>
        <position position="262"/>
    </location>
</feature>
<organism evidence="1">
    <name type="scientific">marine sediment metagenome</name>
    <dbReference type="NCBI Taxonomy" id="412755"/>
    <lineage>
        <taxon>unclassified sequences</taxon>
        <taxon>metagenomes</taxon>
        <taxon>ecological metagenomes</taxon>
    </lineage>
</organism>
<dbReference type="EMBL" id="BARS01031111">
    <property type="protein sequence ID" value="GAG27936.1"/>
    <property type="molecule type" value="Genomic_DNA"/>
</dbReference>
<protein>
    <submittedName>
        <fullName evidence="1">Uncharacterized protein</fullName>
    </submittedName>
</protein>
<proteinExistence type="predicted"/>
<comment type="caution">
    <text evidence="1">The sequence shown here is derived from an EMBL/GenBank/DDBJ whole genome shotgun (WGS) entry which is preliminary data.</text>
</comment>
<sequence length="262" mass="29463">YSPGQNVKYNVTFTFDKTTQNRNANISAEVNYPSLGTFPTETKQLPSLEGSTTYTATLEDTIPANINPQGSGETAAVNVTVAIGDYKVQETSNFNVIAEIILSGRVENMHGEPLQDLEILLNGDSVTTDSEGKYSIELEKGNYVFNINDGKHYEYREPMTINSSVTNKLIQMIEKEIEPVSGFDVLTAYKIVSGTYSIRKTPVIPLDYKNDKINVFLNREELEKQELRILPVDDFLEAEKNGLQQWIDQYNQFAKMPLNNVI</sequence>
<dbReference type="InterPro" id="IPR008969">
    <property type="entry name" value="CarboxyPept-like_regulatory"/>
</dbReference>
<dbReference type="SUPFAM" id="SSF49464">
    <property type="entry name" value="Carboxypeptidase regulatory domain-like"/>
    <property type="match status" value="1"/>
</dbReference>
<dbReference type="Gene3D" id="2.60.40.1120">
    <property type="entry name" value="Carboxypeptidase-like, regulatory domain"/>
    <property type="match status" value="1"/>
</dbReference>
<dbReference type="AlphaFoldDB" id="X0XSU6"/>
<reference evidence="1" key="1">
    <citation type="journal article" date="2014" name="Front. Microbiol.">
        <title>High frequency of phylogenetically diverse reductive dehalogenase-homologous genes in deep subseafloor sedimentary metagenomes.</title>
        <authorList>
            <person name="Kawai M."/>
            <person name="Futagami T."/>
            <person name="Toyoda A."/>
            <person name="Takaki Y."/>
            <person name="Nishi S."/>
            <person name="Hori S."/>
            <person name="Arai W."/>
            <person name="Tsubouchi T."/>
            <person name="Morono Y."/>
            <person name="Uchiyama I."/>
            <person name="Ito T."/>
            <person name="Fujiyama A."/>
            <person name="Inagaki F."/>
            <person name="Takami H."/>
        </authorList>
    </citation>
    <scope>NUCLEOTIDE SEQUENCE</scope>
    <source>
        <strain evidence="1">Expedition CK06-06</strain>
    </source>
</reference>